<dbReference type="SUPFAM" id="SSF52540">
    <property type="entry name" value="P-loop containing nucleoside triphosphate hydrolases"/>
    <property type="match status" value="1"/>
</dbReference>
<sequence length="843" mass="94749">MPKPKASVPVTKASLYSWVFYRNTNLQVIVIGVILVTVALRLVPLEMSKRIINEAVGMKDLHKLYLYCGIYLVSVVLAGICKYIINLMQNFIGERTLKTLREKLYAHALSLPLNFYRKTSPGQVISYMITELIPVANFIGSAVAVPVVNLLTFLAYFIYLFYLNPYLSVIAVAIYTVEVLVIPPIQKRFNKANRERIDNTQRVSGLIGESISGVHEVHSNASIPLERNRFQKALQSLYGSTLVMNAYKYGIKFSNNFFQSLGPFSLLLIGGYLTIKGRFDLGALFAFQAAYDKLYQPWKDLMEFWQIYIDSAVRYQQVMDAFDLEPEHELEARGRDPYILDGSIDVRNVSYVVGNNIKLLDNVSLRVKDGEHVALVGFSGSGKSTLALCIAQLYKHTSGNVLLGDRDVNILSKQDMAYNVGMVAQHPFIFNGTVRENLLYSCDALTLQGGACAAGESPSLDKIIEHIQQVGLFLDVLSFGLRFTVDPEEYPELAEAVIHARHELREQYGEDLAADIEPFDKNEYSRYSSVVANITAGASSNPEYALETLHGKEFFRTFLDEQELTEPLITLGADLTARTVDIFNSMPDKNSGEMLEDVLKNSPITPENFDDCKTVAEHLERGQDLHEGERALMLELALAASPGKHKLVHLTDELAERLKAARLPFRKLMDTRAPGEFDFMRWKSYMRQRSIQDNIVFGHVKHDSAGAEERINQRIMQLLIMEGVLEQVVEMGLEFEVGSMGDRLSGGQRQKIALARVFLKSPRIVILDEATAALDNASQKRVQSVITNKWHGTNTVIAVIHRLDMLVHYDKVAVLKAGKIIEQGTYEELLERKGALHELVYGK</sequence>
<feature type="domain" description="ABC transporter" evidence="8">
    <location>
        <begin position="344"/>
        <end position="842"/>
    </location>
</feature>
<name>A0A6N6N1R3_9BACT</name>
<dbReference type="InterPro" id="IPR039421">
    <property type="entry name" value="Type_1_exporter"/>
</dbReference>
<feature type="transmembrane region" description="Helical" evidence="7">
    <location>
        <begin position="166"/>
        <end position="185"/>
    </location>
</feature>
<dbReference type="Gene3D" id="1.20.1560.10">
    <property type="entry name" value="ABC transporter type 1, transmembrane domain"/>
    <property type="match status" value="1"/>
</dbReference>
<dbReference type="GO" id="GO:0016887">
    <property type="term" value="F:ATP hydrolysis activity"/>
    <property type="evidence" value="ECO:0007669"/>
    <property type="project" value="InterPro"/>
</dbReference>
<dbReference type="SUPFAM" id="SSF90123">
    <property type="entry name" value="ABC transporter transmembrane region"/>
    <property type="match status" value="1"/>
</dbReference>
<keyword evidence="5 7" id="KW-1133">Transmembrane helix</keyword>
<comment type="subcellular location">
    <subcellularLocation>
        <location evidence="1">Cell membrane</location>
        <topology evidence="1">Multi-pass membrane protein</topology>
    </subcellularLocation>
</comment>
<keyword evidence="6 7" id="KW-0472">Membrane</keyword>
<dbReference type="Proteomes" id="UP000438699">
    <property type="component" value="Unassembled WGS sequence"/>
</dbReference>
<evidence type="ECO:0000256" key="1">
    <source>
        <dbReference type="ARBA" id="ARBA00004651"/>
    </source>
</evidence>
<protein>
    <submittedName>
        <fullName evidence="10">ATP-binding cassette domain-containing protein</fullName>
    </submittedName>
</protein>
<dbReference type="SMART" id="SM00382">
    <property type="entry name" value="AAA"/>
    <property type="match status" value="1"/>
</dbReference>
<evidence type="ECO:0000256" key="5">
    <source>
        <dbReference type="ARBA" id="ARBA00022989"/>
    </source>
</evidence>
<proteinExistence type="predicted"/>
<dbReference type="GO" id="GO:0005524">
    <property type="term" value="F:ATP binding"/>
    <property type="evidence" value="ECO:0007669"/>
    <property type="project" value="UniProtKB-KW"/>
</dbReference>
<evidence type="ECO:0000259" key="8">
    <source>
        <dbReference type="PROSITE" id="PS50893"/>
    </source>
</evidence>
<dbReference type="InterPro" id="IPR027417">
    <property type="entry name" value="P-loop_NTPase"/>
</dbReference>
<evidence type="ECO:0000259" key="9">
    <source>
        <dbReference type="PROSITE" id="PS50929"/>
    </source>
</evidence>
<feature type="transmembrane region" description="Helical" evidence="7">
    <location>
        <begin position="138"/>
        <end position="159"/>
    </location>
</feature>
<evidence type="ECO:0000256" key="7">
    <source>
        <dbReference type="SAM" id="Phobius"/>
    </source>
</evidence>
<dbReference type="CDD" id="cd07346">
    <property type="entry name" value="ABC_6TM_exporters"/>
    <property type="match status" value="1"/>
</dbReference>
<dbReference type="InterPro" id="IPR003439">
    <property type="entry name" value="ABC_transporter-like_ATP-bd"/>
</dbReference>
<keyword evidence="11" id="KW-1185">Reference proteome</keyword>
<evidence type="ECO:0000256" key="2">
    <source>
        <dbReference type="ARBA" id="ARBA00022692"/>
    </source>
</evidence>
<dbReference type="InterPro" id="IPR017871">
    <property type="entry name" value="ABC_transporter-like_CS"/>
</dbReference>
<dbReference type="OrthoDB" id="9760168at2"/>
<dbReference type="GO" id="GO:0140359">
    <property type="term" value="F:ABC-type transporter activity"/>
    <property type="evidence" value="ECO:0007669"/>
    <property type="project" value="InterPro"/>
</dbReference>
<evidence type="ECO:0000256" key="4">
    <source>
        <dbReference type="ARBA" id="ARBA00022840"/>
    </source>
</evidence>
<dbReference type="InterPro" id="IPR003593">
    <property type="entry name" value="AAA+_ATPase"/>
</dbReference>
<dbReference type="GO" id="GO:0034040">
    <property type="term" value="F:ATPase-coupled lipid transmembrane transporter activity"/>
    <property type="evidence" value="ECO:0007669"/>
    <property type="project" value="TreeGrafter"/>
</dbReference>
<evidence type="ECO:0000256" key="3">
    <source>
        <dbReference type="ARBA" id="ARBA00022741"/>
    </source>
</evidence>
<dbReference type="InterPro" id="IPR011527">
    <property type="entry name" value="ABC1_TM_dom"/>
</dbReference>
<dbReference type="Gene3D" id="3.40.50.300">
    <property type="entry name" value="P-loop containing nucleotide triphosphate hydrolases"/>
    <property type="match status" value="2"/>
</dbReference>
<dbReference type="PROSITE" id="PS50893">
    <property type="entry name" value="ABC_TRANSPORTER_2"/>
    <property type="match status" value="1"/>
</dbReference>
<dbReference type="RefSeq" id="WP_151150782.1">
    <property type="nucleotide sequence ID" value="NZ_WAIE01000003.1"/>
</dbReference>
<feature type="transmembrane region" description="Helical" evidence="7">
    <location>
        <begin position="24"/>
        <end position="43"/>
    </location>
</feature>
<dbReference type="Pfam" id="PF00005">
    <property type="entry name" value="ABC_tran"/>
    <property type="match status" value="2"/>
</dbReference>
<comment type="caution">
    <text evidence="10">The sequence shown here is derived from an EMBL/GenBank/DDBJ whole genome shotgun (WGS) entry which is preliminary data.</text>
</comment>
<evidence type="ECO:0000313" key="11">
    <source>
        <dbReference type="Proteomes" id="UP000438699"/>
    </source>
</evidence>
<gene>
    <name evidence="10" type="ORF">F8A88_08825</name>
</gene>
<reference evidence="10 11" key="1">
    <citation type="journal article" date="2017" name="Int. J. Syst. Evol. Microbiol.">
        <title>Desulfovibrio senegalensis sp. nov., a mesophilic sulfate reducer isolated from marine sediment.</title>
        <authorList>
            <person name="Thioye A."/>
            <person name="Gam Z.B.A."/>
            <person name="Mbengue M."/>
            <person name="Cayol J.L."/>
            <person name="Joseph-Bartoli M."/>
            <person name="Toure-Kane C."/>
            <person name="Labat M."/>
        </authorList>
    </citation>
    <scope>NUCLEOTIDE SEQUENCE [LARGE SCALE GENOMIC DNA]</scope>
    <source>
        <strain evidence="10 11">DSM 101509</strain>
    </source>
</reference>
<dbReference type="AlphaFoldDB" id="A0A6N6N1R3"/>
<dbReference type="PANTHER" id="PTHR24221:SF646">
    <property type="entry name" value="HAEMOLYSIN SECRETION ATP-BINDING PROTEIN"/>
    <property type="match status" value="1"/>
</dbReference>
<dbReference type="PROSITE" id="PS50929">
    <property type="entry name" value="ABC_TM1F"/>
    <property type="match status" value="1"/>
</dbReference>
<keyword evidence="4 10" id="KW-0067">ATP-binding</keyword>
<feature type="transmembrane region" description="Helical" evidence="7">
    <location>
        <begin position="64"/>
        <end position="85"/>
    </location>
</feature>
<dbReference type="GO" id="GO:0005886">
    <property type="term" value="C:plasma membrane"/>
    <property type="evidence" value="ECO:0007669"/>
    <property type="project" value="UniProtKB-SubCell"/>
</dbReference>
<accession>A0A6N6N1R3</accession>
<dbReference type="PROSITE" id="PS00211">
    <property type="entry name" value="ABC_TRANSPORTER_1"/>
    <property type="match status" value="1"/>
</dbReference>
<keyword evidence="2 7" id="KW-0812">Transmembrane</keyword>
<organism evidence="10 11">
    <name type="scientific">Pseudodesulfovibrio senegalensis</name>
    <dbReference type="NCBI Taxonomy" id="1721087"/>
    <lineage>
        <taxon>Bacteria</taxon>
        <taxon>Pseudomonadati</taxon>
        <taxon>Thermodesulfobacteriota</taxon>
        <taxon>Desulfovibrionia</taxon>
        <taxon>Desulfovibrionales</taxon>
        <taxon>Desulfovibrionaceae</taxon>
    </lineage>
</organism>
<dbReference type="Pfam" id="PF00664">
    <property type="entry name" value="ABC_membrane"/>
    <property type="match status" value="1"/>
</dbReference>
<keyword evidence="3" id="KW-0547">Nucleotide-binding</keyword>
<evidence type="ECO:0000313" key="10">
    <source>
        <dbReference type="EMBL" id="KAB1441690.1"/>
    </source>
</evidence>
<dbReference type="EMBL" id="WAIE01000003">
    <property type="protein sequence ID" value="KAB1441690.1"/>
    <property type="molecule type" value="Genomic_DNA"/>
</dbReference>
<dbReference type="InterPro" id="IPR036640">
    <property type="entry name" value="ABC1_TM_sf"/>
</dbReference>
<evidence type="ECO:0000256" key="6">
    <source>
        <dbReference type="ARBA" id="ARBA00023136"/>
    </source>
</evidence>
<dbReference type="PANTHER" id="PTHR24221">
    <property type="entry name" value="ATP-BINDING CASSETTE SUB-FAMILY B"/>
    <property type="match status" value="1"/>
</dbReference>
<feature type="domain" description="ABC transmembrane type-1" evidence="9">
    <location>
        <begin position="28"/>
        <end position="310"/>
    </location>
</feature>